<dbReference type="SUPFAM" id="SSF48295">
    <property type="entry name" value="TrpR-like"/>
    <property type="match status" value="1"/>
</dbReference>
<dbReference type="SMART" id="SM00760">
    <property type="entry name" value="Bac_DnaA_C"/>
    <property type="match status" value="1"/>
</dbReference>
<dbReference type="CDD" id="cd06571">
    <property type="entry name" value="Bac_DnaA_C"/>
    <property type="match status" value="1"/>
</dbReference>
<dbReference type="InterPro" id="IPR013317">
    <property type="entry name" value="DnaA_dom"/>
</dbReference>
<protein>
    <recommendedName>
        <fullName evidence="8 9">Chromosomal replication initiator protein DnaA</fullName>
    </recommendedName>
</protein>
<dbReference type="InterPro" id="IPR013159">
    <property type="entry name" value="DnaA_C"/>
</dbReference>
<dbReference type="EMBL" id="JAULJQ010000002">
    <property type="protein sequence ID" value="MDO2408888.1"/>
    <property type="molecule type" value="Genomic_DNA"/>
</dbReference>
<evidence type="ECO:0000256" key="2">
    <source>
        <dbReference type="ARBA" id="ARBA00022490"/>
    </source>
</evidence>
<reference evidence="14 15" key="1">
    <citation type="submission" date="2023-06" db="EMBL/GenBank/DDBJ databases">
        <title>Campylobacter magnum sp. nov., isolated from cecal contents of domestic pigs (Sus scrofa domesticus).</title>
        <authorList>
            <person name="Papic B."/>
            <person name="Gruntar I."/>
        </authorList>
    </citation>
    <scope>NUCLEOTIDE SEQUENCE [LARGE SCALE GENOMIC DNA]</scope>
    <source>
        <strain evidence="15">34484-21</strain>
    </source>
</reference>
<sequence>MLEVANSVIAKLSKSEAKNYISQIIFDESRSNSSEVVFIAPNALVANYIRTKFSSLIANTFESLITHKPAIKIICASSQGEQKKSVLLAQNKQNRAQIYENYTFENFIVGHSNQLAFQVAQMVATEPGKKYNPLFIYGSTGLGKTHLLHSIGNYALNHGQNVICVTSEQFFNDFVVNVQNKTMQKFKEKYRTCDILLIDDVQFLAQEKSEKIREEFFHTFNDLREKKAQIVLTSDNPPKLLKGFEERLVSRFESGLIANITPPELDTKIRIIKAKCEFDGVSLDNETIDYIATNMGDNIREIEGALLSLNAFARLMSQKITLEFAKTVIKDQVKVHKDSSSIDEIIALVASNLNVKISEIKSKSKTKKIVEARRICIYLAKSLTPNSMPALAVNFGLKDHSAVSHNIKKINELMNNDSVFKAKIEEIKNKILQKR</sequence>
<dbReference type="Pfam" id="PF00308">
    <property type="entry name" value="Bac_DnaA"/>
    <property type="match status" value="1"/>
</dbReference>
<name>A0ABT8T5X9_9BACT</name>
<feature type="domain" description="AAA+ ATPase" evidence="12">
    <location>
        <begin position="130"/>
        <end position="264"/>
    </location>
</feature>
<organism evidence="14 15">
    <name type="scientific">Campylobacter magnus</name>
    <dbReference type="NCBI Taxonomy" id="3026462"/>
    <lineage>
        <taxon>Bacteria</taxon>
        <taxon>Pseudomonadati</taxon>
        <taxon>Campylobacterota</taxon>
        <taxon>Epsilonproteobacteria</taxon>
        <taxon>Campylobacterales</taxon>
        <taxon>Campylobacteraceae</taxon>
        <taxon>Campylobacter</taxon>
    </lineage>
</organism>
<dbReference type="InterPro" id="IPR018312">
    <property type="entry name" value="Chromosome_initiator_DnaA_CS"/>
</dbReference>
<feature type="region of interest" description="Domain I, interacts with DnaA modulators" evidence="8">
    <location>
        <begin position="1"/>
        <end position="85"/>
    </location>
</feature>
<dbReference type="InterPro" id="IPR027417">
    <property type="entry name" value="P-loop_NTPase"/>
</dbReference>
<keyword evidence="3 8" id="KW-0235">DNA replication</keyword>
<evidence type="ECO:0000256" key="3">
    <source>
        <dbReference type="ARBA" id="ARBA00022705"/>
    </source>
</evidence>
<feature type="binding site" evidence="8">
    <location>
        <position position="144"/>
    </location>
    <ligand>
        <name>ATP</name>
        <dbReference type="ChEBI" id="CHEBI:30616"/>
    </ligand>
</feature>
<evidence type="ECO:0000313" key="15">
    <source>
        <dbReference type="Proteomes" id="UP001171111"/>
    </source>
</evidence>
<keyword evidence="7 8" id="KW-0238">DNA-binding</keyword>
<dbReference type="InterPro" id="IPR010921">
    <property type="entry name" value="Trp_repressor/repl_initiator"/>
</dbReference>
<dbReference type="CDD" id="cd00009">
    <property type="entry name" value="AAA"/>
    <property type="match status" value="1"/>
</dbReference>
<dbReference type="PROSITE" id="PS01008">
    <property type="entry name" value="DNAA"/>
    <property type="match status" value="1"/>
</dbReference>
<dbReference type="HAMAP" id="MF_00377">
    <property type="entry name" value="DnaA_bact"/>
    <property type="match status" value="1"/>
</dbReference>
<dbReference type="InterPro" id="IPR038454">
    <property type="entry name" value="DnaA_N_sf"/>
</dbReference>
<dbReference type="InterPro" id="IPR020591">
    <property type="entry name" value="Chromosome_initiator_DnaA-like"/>
</dbReference>
<dbReference type="Pfam" id="PF08299">
    <property type="entry name" value="Bac_DnaA_C"/>
    <property type="match status" value="1"/>
</dbReference>
<evidence type="ECO:0000256" key="8">
    <source>
        <dbReference type="HAMAP-Rule" id="MF_00377"/>
    </source>
</evidence>
<evidence type="ECO:0000259" key="13">
    <source>
        <dbReference type="SMART" id="SM00760"/>
    </source>
</evidence>
<evidence type="ECO:0000313" key="14">
    <source>
        <dbReference type="EMBL" id="MDO2408888.1"/>
    </source>
</evidence>
<dbReference type="Gene3D" id="1.10.8.60">
    <property type="match status" value="1"/>
</dbReference>
<accession>A0ABT8T5X9</accession>
<evidence type="ECO:0000256" key="6">
    <source>
        <dbReference type="ARBA" id="ARBA00023121"/>
    </source>
</evidence>
<dbReference type="NCBIfam" id="TIGR00362">
    <property type="entry name" value="DnaA"/>
    <property type="match status" value="1"/>
</dbReference>
<dbReference type="SMART" id="SM00382">
    <property type="entry name" value="AAA"/>
    <property type="match status" value="1"/>
</dbReference>
<proteinExistence type="inferred from homology"/>
<gene>
    <name evidence="8 14" type="primary">dnaA</name>
    <name evidence="14" type="ORF">Q2362_02085</name>
</gene>
<evidence type="ECO:0000256" key="4">
    <source>
        <dbReference type="ARBA" id="ARBA00022741"/>
    </source>
</evidence>
<comment type="similarity">
    <text evidence="1 8 11">Belongs to the DnaA family.</text>
</comment>
<dbReference type="PANTHER" id="PTHR30050:SF2">
    <property type="entry name" value="CHROMOSOMAL REPLICATION INITIATOR PROTEIN DNAA"/>
    <property type="match status" value="1"/>
</dbReference>
<evidence type="ECO:0000256" key="7">
    <source>
        <dbReference type="ARBA" id="ARBA00023125"/>
    </source>
</evidence>
<keyword evidence="5 8" id="KW-0067">ATP-binding</keyword>
<dbReference type="Gene3D" id="3.30.300.180">
    <property type="match status" value="1"/>
</dbReference>
<evidence type="ECO:0000256" key="10">
    <source>
        <dbReference type="RuleBase" id="RU000577"/>
    </source>
</evidence>
<comment type="caution">
    <text evidence="14">The sequence shown here is derived from an EMBL/GenBank/DDBJ whole genome shotgun (WGS) entry which is preliminary data.</text>
</comment>
<evidence type="ECO:0000256" key="1">
    <source>
        <dbReference type="ARBA" id="ARBA00006583"/>
    </source>
</evidence>
<keyword evidence="2 8" id="KW-0963">Cytoplasm</keyword>
<comment type="subcellular location">
    <subcellularLocation>
        <location evidence="8">Cytoplasm</location>
    </subcellularLocation>
</comment>
<feature type="domain" description="Chromosomal replication initiator DnaA C-terminal" evidence="13">
    <location>
        <begin position="341"/>
        <end position="410"/>
    </location>
</feature>
<keyword evidence="4 8" id="KW-0547">Nucleotide-binding</keyword>
<feature type="region of interest" description="Domain III, AAA+ region" evidence="8">
    <location>
        <begin position="97"/>
        <end position="313"/>
    </location>
</feature>
<keyword evidence="15" id="KW-1185">Reference proteome</keyword>
<feature type="binding site" evidence="8">
    <location>
        <position position="141"/>
    </location>
    <ligand>
        <name>ATP</name>
        <dbReference type="ChEBI" id="CHEBI:30616"/>
    </ligand>
</feature>
<dbReference type="Proteomes" id="UP001171111">
    <property type="component" value="Unassembled WGS sequence"/>
</dbReference>
<comment type="caution">
    <text evidence="8">Lacks conserved residue(s) required for the propagation of feature annotation.</text>
</comment>
<feature type="binding site" evidence="8">
    <location>
        <position position="145"/>
    </location>
    <ligand>
        <name>ATP</name>
        <dbReference type="ChEBI" id="CHEBI:30616"/>
    </ligand>
</feature>
<keyword evidence="6 8" id="KW-0446">Lipid-binding</keyword>
<comment type="domain">
    <text evidence="8">Domain I is involved in oligomerization and binding regulators, domain II is flexibile and of varying length in different bacteria, domain III forms the AAA+ region, while domain IV binds dsDNA.</text>
</comment>
<evidence type="ECO:0000259" key="12">
    <source>
        <dbReference type="SMART" id="SM00382"/>
    </source>
</evidence>
<dbReference type="Gene3D" id="3.40.50.300">
    <property type="entry name" value="P-loop containing nucleotide triphosphate hydrolases"/>
    <property type="match status" value="1"/>
</dbReference>
<evidence type="ECO:0000256" key="5">
    <source>
        <dbReference type="ARBA" id="ARBA00022840"/>
    </source>
</evidence>
<dbReference type="PRINTS" id="PR00051">
    <property type="entry name" value="DNAA"/>
</dbReference>
<dbReference type="InterPro" id="IPR001957">
    <property type="entry name" value="Chromosome_initiator_DnaA"/>
</dbReference>
<dbReference type="RefSeq" id="WP_302243648.1">
    <property type="nucleotide sequence ID" value="NZ_JAULJQ010000002.1"/>
</dbReference>
<dbReference type="InterPro" id="IPR003593">
    <property type="entry name" value="AAA+_ATPase"/>
</dbReference>
<comment type="function">
    <text evidence="8 10">Plays an essential role in the initiation and regulation of chromosomal replication. ATP-DnaA binds to the origin of replication (oriC) to initiate formation of the DNA replication initiation complex once per cell cycle. Binds the DnaA box (a 9 base pair repeat at the origin) and separates the double-stranded (ds)DNA. Forms a right-handed helical filament on oriC DNA; dsDNA binds to the exterior of the filament while single-stranded (ss)DNA is stabiized in the filament's interior. The ATP-DnaA-oriC complex binds and stabilizes one strand of the AT-rich DNA unwinding element (DUE), permitting loading of DNA polymerase. After initiation quickly degrades to an ADP-DnaA complex that is not apt for DNA replication. Binds acidic phospholipids.</text>
</comment>
<feature type="region of interest" description="Domain IV, binds dsDNA" evidence="8">
    <location>
        <begin position="314"/>
        <end position="435"/>
    </location>
</feature>
<feature type="binding site" evidence="8">
    <location>
        <position position="143"/>
    </location>
    <ligand>
        <name>ATP</name>
        <dbReference type="ChEBI" id="CHEBI:30616"/>
    </ligand>
</feature>
<evidence type="ECO:0000256" key="11">
    <source>
        <dbReference type="RuleBase" id="RU004227"/>
    </source>
</evidence>
<dbReference type="Gene3D" id="1.10.1750.10">
    <property type="match status" value="1"/>
</dbReference>
<dbReference type="SUPFAM" id="SSF52540">
    <property type="entry name" value="P-loop containing nucleoside triphosphate hydrolases"/>
    <property type="match status" value="1"/>
</dbReference>
<dbReference type="PANTHER" id="PTHR30050">
    <property type="entry name" value="CHROMOSOMAL REPLICATION INITIATOR PROTEIN DNAA"/>
    <property type="match status" value="1"/>
</dbReference>
<evidence type="ECO:0000256" key="9">
    <source>
        <dbReference type="NCBIfam" id="TIGR00362"/>
    </source>
</evidence>
<comment type="subunit">
    <text evidence="8">Oligomerizes as a right-handed, spiral filament on DNA at oriC.</text>
</comment>